<comment type="caution">
    <text evidence="1">The sequence shown here is derived from an EMBL/GenBank/DDBJ whole genome shotgun (WGS) entry which is preliminary data.</text>
</comment>
<dbReference type="Proteomes" id="UP001497382">
    <property type="component" value="Unassembled WGS sequence"/>
</dbReference>
<dbReference type="AlphaFoldDB" id="A0AAV2ASJ7"/>
<dbReference type="EMBL" id="CAXIEN010000202">
    <property type="protein sequence ID" value="CAL1286365.1"/>
    <property type="molecule type" value="Genomic_DNA"/>
</dbReference>
<accession>A0AAV2ASJ7</accession>
<proteinExistence type="predicted"/>
<name>A0AAV2ASJ7_9ARAC</name>
<organism evidence="1 2">
    <name type="scientific">Larinioides sclopetarius</name>
    <dbReference type="NCBI Taxonomy" id="280406"/>
    <lineage>
        <taxon>Eukaryota</taxon>
        <taxon>Metazoa</taxon>
        <taxon>Ecdysozoa</taxon>
        <taxon>Arthropoda</taxon>
        <taxon>Chelicerata</taxon>
        <taxon>Arachnida</taxon>
        <taxon>Araneae</taxon>
        <taxon>Araneomorphae</taxon>
        <taxon>Entelegynae</taxon>
        <taxon>Araneoidea</taxon>
        <taxon>Araneidae</taxon>
        <taxon>Larinioides</taxon>
    </lineage>
</organism>
<sequence>MIKKIMFTNFAELQNCVKGHSFSSFWTIVEKKESMLFLNLSFKEDIPSIKYAVSVGNDLMLNASFMRERISKYKKVTLPFKVKNLNEIFDILDYFEKDTSNKSESTLNDRINVIESIVKNAEDAFSDKNHFFFEFLELPLKSIMYHIYLKGSEIVIF</sequence>
<protein>
    <submittedName>
        <fullName evidence="1">Uncharacterized protein</fullName>
    </submittedName>
</protein>
<evidence type="ECO:0000313" key="1">
    <source>
        <dbReference type="EMBL" id="CAL1286365.1"/>
    </source>
</evidence>
<gene>
    <name evidence="1" type="ORF">LARSCL_LOCUS14208</name>
</gene>
<reference evidence="1 2" key="1">
    <citation type="submission" date="2024-04" db="EMBL/GenBank/DDBJ databases">
        <authorList>
            <person name="Rising A."/>
            <person name="Reimegard J."/>
            <person name="Sonavane S."/>
            <person name="Akerstrom W."/>
            <person name="Nylinder S."/>
            <person name="Hedman E."/>
            <person name="Kallberg Y."/>
        </authorList>
    </citation>
    <scope>NUCLEOTIDE SEQUENCE [LARGE SCALE GENOMIC DNA]</scope>
</reference>
<keyword evidence="2" id="KW-1185">Reference proteome</keyword>
<evidence type="ECO:0000313" key="2">
    <source>
        <dbReference type="Proteomes" id="UP001497382"/>
    </source>
</evidence>